<evidence type="ECO:0000313" key="5">
    <source>
        <dbReference type="Proteomes" id="UP000053872"/>
    </source>
</evidence>
<comment type="caution">
    <text evidence="4">The sequence shown here is derived from an EMBL/GenBank/DDBJ whole genome shotgun (WGS) entry which is preliminary data.</text>
</comment>
<evidence type="ECO:0000256" key="1">
    <source>
        <dbReference type="SAM" id="Coils"/>
    </source>
</evidence>
<dbReference type="InterPro" id="IPR007110">
    <property type="entry name" value="Ig-like_dom"/>
</dbReference>
<dbReference type="Proteomes" id="UP000053872">
    <property type="component" value="Unassembled WGS sequence"/>
</dbReference>
<name>A0A2I0LMW5_COLLI</name>
<keyword evidence="2" id="KW-0812">Transmembrane</keyword>
<dbReference type="InParanoid" id="A0A2I0LMW5"/>
<dbReference type="PANTHER" id="PTHR37366:SF1">
    <property type="entry name" value="SPERM ACROSOME MEMBRANE-ASSOCIATED PROTEIN 6"/>
    <property type="match status" value="1"/>
</dbReference>
<reference evidence="4 5" key="1">
    <citation type="journal article" date="2013" name="Science">
        <title>Genomic diversity and evolution of the head crest in the rock pigeon.</title>
        <authorList>
            <person name="Shapiro M.D."/>
            <person name="Kronenberg Z."/>
            <person name="Li C."/>
            <person name="Domyan E.T."/>
            <person name="Pan H."/>
            <person name="Campbell M."/>
            <person name="Tan H."/>
            <person name="Huff C.D."/>
            <person name="Hu H."/>
            <person name="Vickrey A.I."/>
            <person name="Nielsen S.C."/>
            <person name="Stringham S.A."/>
            <person name="Hu H."/>
            <person name="Willerslev E."/>
            <person name="Gilbert M.T."/>
            <person name="Yandell M."/>
            <person name="Zhang G."/>
            <person name="Wang J."/>
        </authorList>
    </citation>
    <scope>NUCLEOTIDE SEQUENCE [LARGE SCALE GENOMIC DNA]</scope>
    <source>
        <tissue evidence="4">Blood</tissue>
    </source>
</reference>
<gene>
    <name evidence="4" type="primary">CCDC183</name>
    <name evidence="4" type="ORF">A306_00013776</name>
</gene>
<keyword evidence="2" id="KW-0472">Membrane</keyword>
<evidence type="ECO:0000256" key="2">
    <source>
        <dbReference type="SAM" id="Phobius"/>
    </source>
</evidence>
<keyword evidence="1" id="KW-0175">Coiled coil</keyword>
<dbReference type="STRING" id="8932.A0A2I0LMW5"/>
<accession>A0A2I0LMW5</accession>
<dbReference type="AlphaFoldDB" id="A0A2I0LMW5"/>
<proteinExistence type="predicted"/>
<keyword evidence="2" id="KW-1133">Transmembrane helix</keyword>
<dbReference type="InterPro" id="IPR034549">
    <property type="entry name" value="SPACA6"/>
</dbReference>
<sequence length="441" mass="50427">MDLEAGISETMEAAKAPVQCPRLWDIPSKFLAQQKSLVYLENYIKESEEKKELEKTLRHLELQKAELKFHQAPNKSSCIDETVVGCRVLEEELRAKLQSEEARRDQMQAQVLRNQELLLEFENNINNLIFRLHSITVPDQDDSLLSRGVEEKLQCLGQKLQYLAQQVVHLPLTVTSLMRVTSVVSLQSGKSLERPSRRRISWTGNRARVYGCSADKFVKEITGKGEEQHMALQKIIMDAVDFVKKQKGKNIWDTPEPFRVSLKAAIKKIWVKLSKMEEGNQKAARVFQCATCHIMHCPFPLDCPVQEVWARADEVVTLHCDVPFAIPPNWSITWMFAKDMRTQDLTLFEELQTSEEGPLSLTLWGPVQGTFACRLADLFEPFIRKYFYLNVSGQNVEAERGLQARLRVVLRWPHDMAPLHPMAWLGLGLALGSMTLVMLLG</sequence>
<feature type="domain" description="Ig-like" evidence="3">
    <location>
        <begin position="298"/>
        <end position="377"/>
    </location>
</feature>
<dbReference type="PANTHER" id="PTHR37366">
    <property type="entry name" value="SPERM ACROSOME MEMBRANE-ASSOCIATED PROTEIN 6"/>
    <property type="match status" value="1"/>
</dbReference>
<organism evidence="4 5">
    <name type="scientific">Columba livia</name>
    <name type="common">Rock dove</name>
    <dbReference type="NCBI Taxonomy" id="8932"/>
    <lineage>
        <taxon>Eukaryota</taxon>
        <taxon>Metazoa</taxon>
        <taxon>Chordata</taxon>
        <taxon>Craniata</taxon>
        <taxon>Vertebrata</taxon>
        <taxon>Euteleostomi</taxon>
        <taxon>Archelosauria</taxon>
        <taxon>Archosauria</taxon>
        <taxon>Dinosauria</taxon>
        <taxon>Saurischia</taxon>
        <taxon>Theropoda</taxon>
        <taxon>Coelurosauria</taxon>
        <taxon>Aves</taxon>
        <taxon>Neognathae</taxon>
        <taxon>Neoaves</taxon>
        <taxon>Columbimorphae</taxon>
        <taxon>Columbiformes</taxon>
        <taxon>Columbidae</taxon>
        <taxon>Columba</taxon>
    </lineage>
</organism>
<evidence type="ECO:0000259" key="3">
    <source>
        <dbReference type="PROSITE" id="PS50835"/>
    </source>
</evidence>
<feature type="transmembrane region" description="Helical" evidence="2">
    <location>
        <begin position="422"/>
        <end position="440"/>
    </location>
</feature>
<dbReference type="GO" id="GO:0007342">
    <property type="term" value="P:fusion of sperm to egg plasma membrane involved in single fertilization"/>
    <property type="evidence" value="ECO:0007669"/>
    <property type="project" value="InterPro"/>
</dbReference>
<dbReference type="PROSITE" id="PS50835">
    <property type="entry name" value="IG_LIKE"/>
    <property type="match status" value="1"/>
</dbReference>
<feature type="coiled-coil region" evidence="1">
    <location>
        <begin position="43"/>
        <end position="110"/>
    </location>
</feature>
<protein>
    <submittedName>
        <fullName evidence="4">Coiled-coil domain containing 183</fullName>
    </submittedName>
</protein>
<keyword evidence="5" id="KW-1185">Reference proteome</keyword>
<evidence type="ECO:0000313" key="4">
    <source>
        <dbReference type="EMBL" id="PKK18767.1"/>
    </source>
</evidence>
<dbReference type="EMBL" id="AKCR02000182">
    <property type="protein sequence ID" value="PKK18767.1"/>
    <property type="molecule type" value="Genomic_DNA"/>
</dbReference>